<dbReference type="OrthoDB" id="175771at2"/>
<dbReference type="EMBL" id="MPKA01000095">
    <property type="protein sequence ID" value="OLU44750.1"/>
    <property type="molecule type" value="Genomic_DNA"/>
</dbReference>
<reference evidence="2 3" key="1">
    <citation type="submission" date="2016-11" db="EMBL/GenBank/DDBJ databases">
        <title>Description of two novel members of the family Erysipelotrichaceae: Ileibacterium lipovorans gen. nov., sp. nov. and Dubosiella newyorkensis, gen. nov., sp. nov.</title>
        <authorList>
            <person name="Cox L.M."/>
            <person name="Sohn J."/>
            <person name="Tyrrell K.L."/>
            <person name="Citron D.M."/>
            <person name="Lawson P.A."/>
            <person name="Patel N.B."/>
            <person name="Iizumi T."/>
            <person name="Perez-Perez G.I."/>
            <person name="Goldstein E.J."/>
            <person name="Blaser M.J."/>
        </authorList>
    </citation>
    <scope>NUCLEOTIDE SEQUENCE [LARGE SCALE GENOMIC DNA]</scope>
    <source>
        <strain evidence="2 3">NYU-BL-A4</strain>
    </source>
</reference>
<organism evidence="2 3">
    <name type="scientific">Dubosiella newyorkensis</name>
    <dbReference type="NCBI Taxonomy" id="1862672"/>
    <lineage>
        <taxon>Bacteria</taxon>
        <taxon>Bacillati</taxon>
        <taxon>Bacillota</taxon>
        <taxon>Erysipelotrichia</taxon>
        <taxon>Erysipelotrichales</taxon>
        <taxon>Erysipelotrichaceae</taxon>
        <taxon>Dubosiella</taxon>
    </lineage>
</organism>
<dbReference type="Proteomes" id="UP000186705">
    <property type="component" value="Unassembled WGS sequence"/>
</dbReference>
<dbReference type="STRING" id="1862672.BO225_09895"/>
<keyword evidence="1" id="KW-0472">Membrane</keyword>
<evidence type="ECO:0008006" key="4">
    <source>
        <dbReference type="Google" id="ProtNLM"/>
    </source>
</evidence>
<evidence type="ECO:0000313" key="3">
    <source>
        <dbReference type="Proteomes" id="UP000186705"/>
    </source>
</evidence>
<gene>
    <name evidence="2" type="ORF">BO225_09895</name>
</gene>
<proteinExistence type="predicted"/>
<dbReference type="Pfam" id="PF14286">
    <property type="entry name" value="DHHW"/>
    <property type="match status" value="1"/>
</dbReference>
<feature type="transmembrane region" description="Helical" evidence="1">
    <location>
        <begin position="12"/>
        <end position="34"/>
    </location>
</feature>
<dbReference type="GeneID" id="78276247"/>
<evidence type="ECO:0000256" key="1">
    <source>
        <dbReference type="SAM" id="Phobius"/>
    </source>
</evidence>
<evidence type="ECO:0000313" key="2">
    <source>
        <dbReference type="EMBL" id="OLU44750.1"/>
    </source>
</evidence>
<dbReference type="InterPro" id="IPR025945">
    <property type="entry name" value="DHHW"/>
</dbReference>
<keyword evidence="3" id="KW-1185">Reference proteome</keyword>
<comment type="caution">
    <text evidence="2">The sequence shown here is derived from an EMBL/GenBank/DDBJ whole genome shotgun (WGS) entry which is preliminary data.</text>
</comment>
<dbReference type="RefSeq" id="WP_076342089.1">
    <property type="nucleotide sequence ID" value="NZ_CAMNTW010000031.1"/>
</dbReference>
<name>A0A1U7NKI2_9FIRM</name>
<keyword evidence="1" id="KW-0812">Transmembrane</keyword>
<protein>
    <recommendedName>
        <fullName evidence="4">AlgX/AlgJ SGNH hydrolase-like domain-containing protein</fullName>
    </recommendedName>
</protein>
<accession>A0A1U7NKI2</accession>
<keyword evidence="1" id="KW-1133">Transmembrane helix</keyword>
<dbReference type="AlphaFoldDB" id="A0A1U7NKI2"/>
<sequence>MKNKLASMKRRSALLFSVILSGILVLGLIINVIWPDRDHSNVENRPLQTFPALQLQSLEDGSWTRNMTNWFSDQFVGRNLYFHLNYLLKKGTGIQKIDDVYLGKGALIQEAGAPNEALMSQKAQTIQAFHARFPLNTSVMIVPTAAQIDQDKLPPFAPGAFEQQTIDSFYSQLPEDIHALDVGKTLEKNQNKYQYYKTDHHWTSLGAYHAAKQFLKSQGMEIAYSDYERMPVSNSFRGTLESKTGSVFLKDTIDIYVAKNNPDYLVTYNNDGNPVPTIYDDEALHRKDQYEVFFGGNDSLVQINLNTDSTRHLLIFKDSYANSMIQFLLPYYRSITIVDPRYYYDDITRLIESDMITDVLFLYNYNSFQTDTSLLDVLNSAIQTANQ</sequence>